<feature type="signal peptide" evidence="3">
    <location>
        <begin position="1"/>
        <end position="20"/>
    </location>
</feature>
<dbReference type="PANTHER" id="PTHR43405">
    <property type="entry name" value="GLYCOSYL HYDROLASE DIGH"/>
    <property type="match status" value="1"/>
</dbReference>
<feature type="domain" description="Glycosyl hydrolase-like 10" evidence="4">
    <location>
        <begin position="66"/>
        <end position="365"/>
    </location>
</feature>
<dbReference type="CDD" id="cd00063">
    <property type="entry name" value="FN3"/>
    <property type="match status" value="1"/>
</dbReference>
<evidence type="ECO:0000259" key="4">
    <source>
        <dbReference type="Pfam" id="PF02638"/>
    </source>
</evidence>
<dbReference type="Proteomes" id="UP000192277">
    <property type="component" value="Unassembled WGS sequence"/>
</dbReference>
<dbReference type="PANTHER" id="PTHR43405:SF1">
    <property type="entry name" value="GLYCOSYL HYDROLASE DIGH"/>
    <property type="match status" value="1"/>
</dbReference>
<keyword evidence="6" id="KW-1185">Reference proteome</keyword>
<name>A0ABX3NM13_9BACT</name>
<evidence type="ECO:0000256" key="3">
    <source>
        <dbReference type="SAM" id="SignalP"/>
    </source>
</evidence>
<dbReference type="InterPro" id="IPR003961">
    <property type="entry name" value="FN3_dom"/>
</dbReference>
<dbReference type="InterPro" id="IPR003790">
    <property type="entry name" value="GHL10"/>
</dbReference>
<dbReference type="Gene3D" id="3.20.20.80">
    <property type="entry name" value="Glycosidases"/>
    <property type="match status" value="1"/>
</dbReference>
<dbReference type="Pfam" id="PF02638">
    <property type="entry name" value="GHL10"/>
    <property type="match status" value="1"/>
</dbReference>
<dbReference type="PROSITE" id="PS51257">
    <property type="entry name" value="PROKAR_LIPOPROTEIN"/>
    <property type="match status" value="1"/>
</dbReference>
<dbReference type="InterPro" id="IPR013783">
    <property type="entry name" value="Ig-like_fold"/>
</dbReference>
<gene>
    <name evidence="5" type="ORF">A4D02_18050</name>
</gene>
<dbReference type="SUPFAM" id="SSF49265">
    <property type="entry name" value="Fibronectin type III"/>
    <property type="match status" value="1"/>
</dbReference>
<feature type="region of interest" description="Disordered" evidence="2">
    <location>
        <begin position="29"/>
        <end position="59"/>
    </location>
</feature>
<dbReference type="InterPro" id="IPR017853">
    <property type="entry name" value="GH"/>
</dbReference>
<dbReference type="Gene3D" id="2.60.40.10">
    <property type="entry name" value="Immunoglobulins"/>
    <property type="match status" value="1"/>
</dbReference>
<organism evidence="5 6">
    <name type="scientific">Niastella koreensis</name>
    <dbReference type="NCBI Taxonomy" id="354356"/>
    <lineage>
        <taxon>Bacteria</taxon>
        <taxon>Pseudomonadati</taxon>
        <taxon>Bacteroidota</taxon>
        <taxon>Chitinophagia</taxon>
        <taxon>Chitinophagales</taxon>
        <taxon>Chitinophagaceae</taxon>
        <taxon>Niastella</taxon>
    </lineage>
</organism>
<protein>
    <recommendedName>
        <fullName evidence="4">Glycosyl hydrolase-like 10 domain-containing protein</fullName>
    </recommendedName>
</protein>
<feature type="chain" id="PRO_5046207799" description="Glycosyl hydrolase-like 10 domain-containing protein" evidence="3">
    <location>
        <begin position="21"/>
        <end position="521"/>
    </location>
</feature>
<dbReference type="SUPFAM" id="SSF51445">
    <property type="entry name" value="(Trans)glycosidases"/>
    <property type="match status" value="1"/>
</dbReference>
<accession>A0ABX3NM13</accession>
<reference evidence="5 6" key="1">
    <citation type="submission" date="2016-04" db="EMBL/GenBank/DDBJ databases">
        <authorList>
            <person name="Chen L."/>
            <person name="Zhuang W."/>
            <person name="Wang G."/>
        </authorList>
    </citation>
    <scope>NUCLEOTIDE SEQUENCE [LARGE SCALE GENOMIC DNA]</scope>
    <source>
        <strain evidence="6">GR20</strain>
    </source>
</reference>
<keyword evidence="1 3" id="KW-0732">Signal</keyword>
<dbReference type="RefSeq" id="WP_014216998.1">
    <property type="nucleotide sequence ID" value="NZ_LWBO01000084.1"/>
</dbReference>
<evidence type="ECO:0000256" key="1">
    <source>
        <dbReference type="ARBA" id="ARBA00022729"/>
    </source>
</evidence>
<dbReference type="InterPro" id="IPR036116">
    <property type="entry name" value="FN3_sf"/>
</dbReference>
<evidence type="ECO:0000313" key="6">
    <source>
        <dbReference type="Proteomes" id="UP000192277"/>
    </source>
</evidence>
<sequence>MFKKFTLLAAGYLMIVLVSACSSSKKATKAADTAQQPATQPTSQQSQPQASQTSSQPSQKSQFQTEFRAAWVATVSNINWPSKRGLSTEEQQREAIQLLDFLQAHNFNAVIFQVRPQADALYQSNLEPWSYFLTGKQGKAPEPFYDPLQFWIEAAHDRGLELHVWLNPYRAHSPAGGEVTSTSLVKKKPELVVKLKDGHWWFDPSRKGTQEHATAVVMDIVKRYDIDGVHFDDYFYPYPSYNGNADFPDSGSYKEYVDKGGQLSLGDWRRNSVNVFIENLYKSIKAEKPYVKFGLSPFGTWRPGYPSIVEGFDQYNQLYADARLWLNEGWVDYFTPQLYWKINSPTVSYPVLLGWWAGENKKDRHLWPGMNVGRDTTQANATEVMNQIMITRGMLPKSSGEVHWSISSLTKDSSLAKAIVEGPYKKQALVPATPWLDATPPDSPQVTSSIEGDSLKISWTHPNEPDVFHYVVYYQYAGKWNYTILNRHDRMFTLAKSKLTGVGVTAVDRVGNESQLVSLKF</sequence>
<dbReference type="EMBL" id="LWBO01000084">
    <property type="protein sequence ID" value="OQP39227.1"/>
    <property type="molecule type" value="Genomic_DNA"/>
</dbReference>
<evidence type="ECO:0000256" key="2">
    <source>
        <dbReference type="SAM" id="MobiDB-lite"/>
    </source>
</evidence>
<evidence type="ECO:0000313" key="5">
    <source>
        <dbReference type="EMBL" id="OQP39227.1"/>
    </source>
</evidence>
<comment type="caution">
    <text evidence="5">The sequence shown here is derived from an EMBL/GenBank/DDBJ whole genome shotgun (WGS) entry which is preliminary data.</text>
</comment>
<proteinExistence type="predicted"/>
<dbReference type="InterPro" id="IPR052177">
    <property type="entry name" value="Divisome_Glycosyl_Hydrolase"/>
</dbReference>